<name>A0A2R6NDK4_9APHY</name>
<evidence type="ECO:0000313" key="2">
    <source>
        <dbReference type="Proteomes" id="UP000186601"/>
    </source>
</evidence>
<proteinExistence type="predicted"/>
<dbReference type="EMBL" id="MLYV02001351">
    <property type="protein sequence ID" value="PSR70423.1"/>
    <property type="molecule type" value="Genomic_DNA"/>
</dbReference>
<organism evidence="1 2">
    <name type="scientific">Hermanssonia centrifuga</name>
    <dbReference type="NCBI Taxonomy" id="98765"/>
    <lineage>
        <taxon>Eukaryota</taxon>
        <taxon>Fungi</taxon>
        <taxon>Dikarya</taxon>
        <taxon>Basidiomycota</taxon>
        <taxon>Agaricomycotina</taxon>
        <taxon>Agaricomycetes</taxon>
        <taxon>Polyporales</taxon>
        <taxon>Meruliaceae</taxon>
        <taxon>Hermanssonia</taxon>
    </lineage>
</organism>
<accession>A0A2R6NDK4</accession>
<keyword evidence="2" id="KW-1185">Reference proteome</keyword>
<reference evidence="1 2" key="1">
    <citation type="submission" date="2018-02" db="EMBL/GenBank/DDBJ databases">
        <title>Genome sequence of the basidiomycete white-rot fungus Phlebia centrifuga.</title>
        <authorList>
            <person name="Granchi Z."/>
            <person name="Peng M."/>
            <person name="de Vries R.P."/>
            <person name="Hilden K."/>
            <person name="Makela M.R."/>
            <person name="Grigoriev I."/>
            <person name="Riley R."/>
        </authorList>
    </citation>
    <scope>NUCLEOTIDE SEQUENCE [LARGE SCALE GENOMIC DNA]</scope>
    <source>
        <strain evidence="1 2">FBCC195</strain>
    </source>
</reference>
<dbReference type="Proteomes" id="UP000186601">
    <property type="component" value="Unassembled WGS sequence"/>
</dbReference>
<comment type="caution">
    <text evidence="1">The sequence shown here is derived from an EMBL/GenBank/DDBJ whole genome shotgun (WGS) entry which is preliminary data.</text>
</comment>
<dbReference type="OrthoDB" id="2674276at2759"/>
<dbReference type="STRING" id="98765.A0A2R6NDK4"/>
<sequence>MASEETPLLLDGPIPPVDFAAAKEHELVYNRFTPLQKRTIIALISLAGLSPLLISGSLYPSIPQIARDLDTTGSVVRCVRNAAVSSVTAMMIGLTVTTQPCGERINICECSWKSTVGNILEAL</sequence>
<protein>
    <submittedName>
        <fullName evidence="1">Uncharacterized protein</fullName>
    </submittedName>
</protein>
<gene>
    <name evidence="1" type="ORF">PHLCEN_2v13674</name>
</gene>
<evidence type="ECO:0000313" key="1">
    <source>
        <dbReference type="EMBL" id="PSR70423.1"/>
    </source>
</evidence>
<dbReference type="AlphaFoldDB" id="A0A2R6NDK4"/>